<proteinExistence type="predicted"/>
<dbReference type="PROSITE" id="PS00562">
    <property type="entry name" value="CBM1_1"/>
    <property type="match status" value="1"/>
</dbReference>
<accession>W4G3U4</accession>
<organism evidence="4">
    <name type="scientific">Aphanomyces astaci</name>
    <name type="common">Crayfish plague agent</name>
    <dbReference type="NCBI Taxonomy" id="112090"/>
    <lineage>
        <taxon>Eukaryota</taxon>
        <taxon>Sar</taxon>
        <taxon>Stramenopiles</taxon>
        <taxon>Oomycota</taxon>
        <taxon>Saprolegniomycetes</taxon>
        <taxon>Saprolegniales</taxon>
        <taxon>Verrucalvaceae</taxon>
        <taxon>Aphanomyces</taxon>
    </lineage>
</organism>
<dbReference type="GeneID" id="20813269"/>
<evidence type="ECO:0000256" key="1">
    <source>
        <dbReference type="ARBA" id="ARBA00022729"/>
    </source>
</evidence>
<reference evidence="4" key="1">
    <citation type="submission" date="2013-12" db="EMBL/GenBank/DDBJ databases">
        <title>The Genome Sequence of Aphanomyces astaci APO3.</title>
        <authorList>
            <consortium name="The Broad Institute Genomics Platform"/>
            <person name="Russ C."/>
            <person name="Tyler B."/>
            <person name="van West P."/>
            <person name="Dieguez-Uribeondo J."/>
            <person name="Young S.K."/>
            <person name="Zeng Q."/>
            <person name="Gargeya S."/>
            <person name="Fitzgerald M."/>
            <person name="Abouelleil A."/>
            <person name="Alvarado L."/>
            <person name="Chapman S.B."/>
            <person name="Gainer-Dewar J."/>
            <person name="Goldberg J."/>
            <person name="Griggs A."/>
            <person name="Gujja S."/>
            <person name="Hansen M."/>
            <person name="Howarth C."/>
            <person name="Imamovic A."/>
            <person name="Ireland A."/>
            <person name="Larimer J."/>
            <person name="McCowan C."/>
            <person name="Murphy C."/>
            <person name="Pearson M."/>
            <person name="Poon T.W."/>
            <person name="Priest M."/>
            <person name="Roberts A."/>
            <person name="Saif S."/>
            <person name="Shea T."/>
            <person name="Sykes S."/>
            <person name="Wortman J."/>
            <person name="Nusbaum C."/>
            <person name="Birren B."/>
        </authorList>
    </citation>
    <scope>NUCLEOTIDE SEQUENCE [LARGE SCALE GENOMIC DNA]</scope>
    <source>
        <strain evidence="4">APO3</strain>
    </source>
</reference>
<dbReference type="EMBL" id="KI913146">
    <property type="protein sequence ID" value="ETV73956.1"/>
    <property type="molecule type" value="Genomic_DNA"/>
</dbReference>
<feature type="domain" description="CBM1" evidence="3">
    <location>
        <begin position="196"/>
        <end position="232"/>
    </location>
</feature>
<dbReference type="Pfam" id="PF00734">
    <property type="entry name" value="CBM_1"/>
    <property type="match status" value="2"/>
</dbReference>
<dbReference type="SMART" id="SM00236">
    <property type="entry name" value="fCBD"/>
    <property type="match status" value="2"/>
</dbReference>
<dbReference type="RefSeq" id="XP_009836469.1">
    <property type="nucleotide sequence ID" value="XM_009838167.1"/>
</dbReference>
<dbReference type="GO" id="GO:0030248">
    <property type="term" value="F:cellulose binding"/>
    <property type="evidence" value="ECO:0007669"/>
    <property type="project" value="InterPro"/>
</dbReference>
<sequence>MFCSALSPVELTHDADGVADLTNYCGTIDGYKALPGDKCDDSPQNNVFAFTHQFQKSSYSSLKALRRCTAAFTSGRRREVGTWGRRVYSNENCARNIPDGGMPINVATCNGSKRLFFLWLAMHTSSWQVYKNCVPLVGGGGVVSPPSPYKPPSAYTPPVVQSSIAPPSPPSAYNPSSSEPTSMTLAPQYRSSNGGSEAQPLQQCGGKRFKGPTPCTEGYMCAFKSEWYSQCIERTSSGGGVVDSWGKCGGQGYTGATTCKSSDQCQVKNAWYSQCVPR</sequence>
<dbReference type="GO" id="GO:0005576">
    <property type="term" value="C:extracellular region"/>
    <property type="evidence" value="ECO:0007669"/>
    <property type="project" value="InterPro"/>
</dbReference>
<dbReference type="InterPro" id="IPR035971">
    <property type="entry name" value="CBD_sf"/>
</dbReference>
<gene>
    <name evidence="4" type="ORF">H257_11273</name>
</gene>
<keyword evidence="1" id="KW-0732">Signal</keyword>
<evidence type="ECO:0000256" key="2">
    <source>
        <dbReference type="SAM" id="MobiDB-lite"/>
    </source>
</evidence>
<name>W4G3U4_APHAT</name>
<dbReference type="VEuPathDB" id="FungiDB:H257_11273"/>
<evidence type="ECO:0000259" key="3">
    <source>
        <dbReference type="PROSITE" id="PS51164"/>
    </source>
</evidence>
<dbReference type="GO" id="GO:0005975">
    <property type="term" value="P:carbohydrate metabolic process"/>
    <property type="evidence" value="ECO:0007669"/>
    <property type="project" value="InterPro"/>
</dbReference>
<protein>
    <recommendedName>
        <fullName evidence="3">CBM1 domain-containing protein</fullName>
    </recommendedName>
</protein>
<feature type="compositionally biased region" description="Polar residues" evidence="2">
    <location>
        <begin position="181"/>
        <end position="202"/>
    </location>
</feature>
<dbReference type="PROSITE" id="PS51164">
    <property type="entry name" value="CBM1_2"/>
    <property type="match status" value="2"/>
</dbReference>
<dbReference type="InterPro" id="IPR000254">
    <property type="entry name" value="CBD"/>
</dbReference>
<dbReference type="OrthoDB" id="66948at2759"/>
<feature type="compositionally biased region" description="Low complexity" evidence="2">
    <location>
        <begin position="156"/>
        <end position="165"/>
    </location>
</feature>
<feature type="region of interest" description="Disordered" evidence="2">
    <location>
        <begin position="151"/>
        <end position="205"/>
    </location>
</feature>
<evidence type="ECO:0000313" key="4">
    <source>
        <dbReference type="EMBL" id="ETV73956.1"/>
    </source>
</evidence>
<feature type="domain" description="CBM1" evidence="3">
    <location>
        <begin position="240"/>
        <end position="276"/>
    </location>
</feature>
<dbReference type="SUPFAM" id="SSF57180">
    <property type="entry name" value="Cellulose-binding domain"/>
    <property type="match status" value="2"/>
</dbReference>
<dbReference type="AlphaFoldDB" id="W4G3U4"/>